<feature type="compositionally biased region" description="Basic and acidic residues" evidence="9">
    <location>
        <begin position="324"/>
        <end position="333"/>
    </location>
</feature>
<keyword evidence="7 10" id="KW-0472">Membrane</keyword>
<evidence type="ECO:0000256" key="2">
    <source>
        <dbReference type="ARBA" id="ARBA00006175"/>
    </source>
</evidence>
<dbReference type="InterPro" id="IPR023271">
    <property type="entry name" value="Aquaporin-like"/>
</dbReference>
<evidence type="ECO:0000256" key="8">
    <source>
        <dbReference type="RuleBase" id="RU000477"/>
    </source>
</evidence>
<organism evidence="11 12">
    <name type="scientific">Leucocoprinus birnbaumii</name>
    <dbReference type="NCBI Taxonomy" id="56174"/>
    <lineage>
        <taxon>Eukaryota</taxon>
        <taxon>Fungi</taxon>
        <taxon>Dikarya</taxon>
        <taxon>Basidiomycota</taxon>
        <taxon>Agaricomycotina</taxon>
        <taxon>Agaricomycetes</taxon>
        <taxon>Agaricomycetidae</taxon>
        <taxon>Agaricales</taxon>
        <taxon>Agaricineae</taxon>
        <taxon>Agaricaceae</taxon>
        <taxon>Leucocoprinus</taxon>
    </lineage>
</organism>
<dbReference type="EMBL" id="JANIEX010000885">
    <property type="protein sequence ID" value="KAJ3562309.1"/>
    <property type="molecule type" value="Genomic_DNA"/>
</dbReference>
<evidence type="ECO:0000313" key="11">
    <source>
        <dbReference type="EMBL" id="KAJ3562309.1"/>
    </source>
</evidence>
<dbReference type="AlphaFoldDB" id="A0AAD5YM11"/>
<evidence type="ECO:0000256" key="3">
    <source>
        <dbReference type="ARBA" id="ARBA00022448"/>
    </source>
</evidence>
<dbReference type="GO" id="GO:0015254">
    <property type="term" value="F:glycerol channel activity"/>
    <property type="evidence" value="ECO:0007669"/>
    <property type="project" value="TreeGrafter"/>
</dbReference>
<evidence type="ECO:0000256" key="5">
    <source>
        <dbReference type="ARBA" id="ARBA00022737"/>
    </source>
</evidence>
<keyword evidence="6 10" id="KW-1133">Transmembrane helix</keyword>
<evidence type="ECO:0000256" key="1">
    <source>
        <dbReference type="ARBA" id="ARBA00004141"/>
    </source>
</evidence>
<keyword evidence="4 8" id="KW-0812">Transmembrane</keyword>
<comment type="subcellular location">
    <subcellularLocation>
        <location evidence="1">Membrane</location>
        <topology evidence="1">Multi-pass membrane protein</topology>
    </subcellularLocation>
</comment>
<dbReference type="GO" id="GO:0015250">
    <property type="term" value="F:water channel activity"/>
    <property type="evidence" value="ECO:0007669"/>
    <property type="project" value="TreeGrafter"/>
</dbReference>
<dbReference type="SUPFAM" id="SSF81338">
    <property type="entry name" value="Aquaporin-like"/>
    <property type="match status" value="1"/>
</dbReference>
<dbReference type="InterPro" id="IPR050363">
    <property type="entry name" value="MIP/Aquaporin"/>
</dbReference>
<reference evidence="11" key="1">
    <citation type="submission" date="2022-07" db="EMBL/GenBank/DDBJ databases">
        <title>Genome Sequence of Leucocoprinus birnbaumii.</title>
        <authorList>
            <person name="Buettner E."/>
        </authorList>
    </citation>
    <scope>NUCLEOTIDE SEQUENCE</scope>
    <source>
        <strain evidence="11">VT141</strain>
    </source>
</reference>
<dbReference type="PRINTS" id="PR00783">
    <property type="entry name" value="MINTRINSICP"/>
</dbReference>
<feature type="transmembrane region" description="Helical" evidence="10">
    <location>
        <begin position="207"/>
        <end position="229"/>
    </location>
</feature>
<evidence type="ECO:0000256" key="6">
    <source>
        <dbReference type="ARBA" id="ARBA00022989"/>
    </source>
</evidence>
<dbReference type="Proteomes" id="UP001213000">
    <property type="component" value="Unassembled WGS sequence"/>
</dbReference>
<keyword evidence="12" id="KW-1185">Reference proteome</keyword>
<dbReference type="InterPro" id="IPR000425">
    <property type="entry name" value="MIP"/>
</dbReference>
<evidence type="ECO:0000256" key="4">
    <source>
        <dbReference type="ARBA" id="ARBA00022692"/>
    </source>
</evidence>
<gene>
    <name evidence="11" type="ORF">NP233_g9656</name>
</gene>
<feature type="transmembrane region" description="Helical" evidence="10">
    <location>
        <begin position="260"/>
        <end position="282"/>
    </location>
</feature>
<sequence>MAQSRDVYLGDMHQRQGVFRLWERQRNRKEVHWLIECFAETLGVFLYVFPGVGSTLGFILGGILKESGFSSLFQIGFAYALGILFALGIAAGTSGGHFNPAVTIVHVIFRKFPIGKAFRYIVAQIFGGYLACMLVYYQWRPLIHQMEEGLAAAGAEALMFTPNGPPGAFALYLLPGMAHGSVFLNEFVCSFFVALVIWAAGDPTNMVITPALAAPAVALSYAAAIWSFATPGVALNTARDLGGRLWSLTIWGLPAGGGSYAAIAALTNIPATIFAVVLYELFLVDSDRLVTREALEFAHLAHGNRRLVHKDVHPTSDANTIEQGHSHSTHDSGKASIEAYEVAPEMQRRK</sequence>
<feature type="transmembrane region" description="Helical" evidence="10">
    <location>
        <begin position="117"/>
        <end position="137"/>
    </location>
</feature>
<keyword evidence="3 8" id="KW-0813">Transport</keyword>
<dbReference type="Gene3D" id="1.20.1080.10">
    <property type="entry name" value="Glycerol uptake facilitator protein"/>
    <property type="match status" value="1"/>
</dbReference>
<proteinExistence type="inferred from homology"/>
<feature type="region of interest" description="Disordered" evidence="9">
    <location>
        <begin position="316"/>
        <end position="350"/>
    </location>
</feature>
<dbReference type="Pfam" id="PF00230">
    <property type="entry name" value="MIP"/>
    <property type="match status" value="1"/>
</dbReference>
<evidence type="ECO:0000256" key="10">
    <source>
        <dbReference type="SAM" id="Phobius"/>
    </source>
</evidence>
<evidence type="ECO:0000256" key="9">
    <source>
        <dbReference type="SAM" id="MobiDB-lite"/>
    </source>
</evidence>
<feature type="transmembrane region" description="Helical" evidence="10">
    <location>
        <begin position="76"/>
        <end position="97"/>
    </location>
</feature>
<evidence type="ECO:0000256" key="7">
    <source>
        <dbReference type="ARBA" id="ARBA00023136"/>
    </source>
</evidence>
<comment type="similarity">
    <text evidence="2 8">Belongs to the MIP/aquaporin (TC 1.A.8) family.</text>
</comment>
<protein>
    <recommendedName>
        <fullName evidence="13">Aquaporin-like protein</fullName>
    </recommendedName>
</protein>
<evidence type="ECO:0008006" key="13">
    <source>
        <dbReference type="Google" id="ProtNLM"/>
    </source>
</evidence>
<comment type="caution">
    <text evidence="11">The sequence shown here is derived from an EMBL/GenBank/DDBJ whole genome shotgun (WGS) entry which is preliminary data.</text>
</comment>
<feature type="transmembrane region" description="Helical" evidence="10">
    <location>
        <begin position="44"/>
        <end position="64"/>
    </location>
</feature>
<dbReference type="PANTHER" id="PTHR43829">
    <property type="entry name" value="AQUAPORIN OR AQUAGLYCEROPORIN RELATED"/>
    <property type="match status" value="1"/>
</dbReference>
<dbReference type="PANTHER" id="PTHR43829:SF14">
    <property type="entry name" value="AQUAPORIN 3"/>
    <property type="match status" value="1"/>
</dbReference>
<name>A0AAD5YM11_9AGAR</name>
<keyword evidence="5" id="KW-0677">Repeat</keyword>
<dbReference type="GO" id="GO:0005886">
    <property type="term" value="C:plasma membrane"/>
    <property type="evidence" value="ECO:0007669"/>
    <property type="project" value="TreeGrafter"/>
</dbReference>
<evidence type="ECO:0000313" key="12">
    <source>
        <dbReference type="Proteomes" id="UP001213000"/>
    </source>
</evidence>
<feature type="transmembrane region" description="Helical" evidence="10">
    <location>
        <begin position="180"/>
        <end position="200"/>
    </location>
</feature>
<accession>A0AAD5YM11</accession>